<dbReference type="AlphaFoldDB" id="A0A1S8D894"/>
<evidence type="ECO:0000313" key="1">
    <source>
        <dbReference type="EMBL" id="ONH84129.1"/>
    </source>
</evidence>
<proteinExistence type="predicted"/>
<dbReference type="STRING" id="207340.APZ41_006130"/>
<evidence type="ECO:0000313" key="2">
    <source>
        <dbReference type="Proteomes" id="UP000054844"/>
    </source>
</evidence>
<organism evidence="1 2">
    <name type="scientific">Roseomonas mucosa</name>
    <dbReference type="NCBI Taxonomy" id="207340"/>
    <lineage>
        <taxon>Bacteria</taxon>
        <taxon>Pseudomonadati</taxon>
        <taxon>Pseudomonadota</taxon>
        <taxon>Alphaproteobacteria</taxon>
        <taxon>Acetobacterales</taxon>
        <taxon>Roseomonadaceae</taxon>
        <taxon>Roseomonas</taxon>
    </lineage>
</organism>
<protein>
    <submittedName>
        <fullName evidence="1">Uncharacterized protein</fullName>
    </submittedName>
</protein>
<keyword evidence="2" id="KW-1185">Reference proteome</keyword>
<dbReference type="RefSeq" id="WP_058390561.1">
    <property type="nucleotide sequence ID" value="NZ_LLWF02000012.1"/>
</dbReference>
<accession>A0A1S8D894</accession>
<dbReference type="OrthoDB" id="7276445at2"/>
<dbReference type="EMBL" id="LLWF02000012">
    <property type="protein sequence ID" value="ONH84129.1"/>
    <property type="molecule type" value="Genomic_DNA"/>
</dbReference>
<gene>
    <name evidence="1" type="ORF">APZ41_006130</name>
</gene>
<sequence>MTFLRATACASPARGHPANPPANTVITGGEGDGTFSFGYGTKSLHTGGLNNTVYTGIGNFDIAPGDGYDAVHLQASARSGGSTGTVTLEGTHNTIDGTAYGLTVKGGDGYTTINTAGAFSSGIFDIVLGGSHNSIAHANTAATGTIDTGYGDASISLYGNSATITFRGADNVATLRSAGGGTIIDQSDHLLVNVTGSPSYFFFHETIQNFGASRGGVIALDDAATGFTSAADAVEALHAEGGNTVLDLPNAGQIVFAGLAPSAFHDYNFAII</sequence>
<comment type="caution">
    <text evidence="1">The sequence shown here is derived from an EMBL/GenBank/DDBJ whole genome shotgun (WGS) entry which is preliminary data.</text>
</comment>
<reference evidence="1" key="1">
    <citation type="submission" date="2016-12" db="EMBL/GenBank/DDBJ databases">
        <title>Draft genome sequence of Roseomonas mucosa strain AU37, isolated from a peripheral intravenous catheter.</title>
        <authorList>
            <person name="Choudhury M.A."/>
            <person name="Sidjabat H.E."/>
            <person name="Wailan A.M."/>
            <person name="Zhang L."/>
            <person name="Marsh N.M."/>
            <person name="Rickard C.M."/>
            <person name="Davies M."/>
            <person name="Mcmillan D.J."/>
        </authorList>
    </citation>
    <scope>NUCLEOTIDE SEQUENCE [LARGE SCALE GENOMIC DNA]</scope>
    <source>
        <strain evidence="1">AU37</strain>
    </source>
</reference>
<dbReference type="Proteomes" id="UP000054844">
    <property type="component" value="Unassembled WGS sequence"/>
</dbReference>
<name>A0A1S8D894_9PROT</name>